<keyword evidence="1" id="KW-1133">Transmembrane helix</keyword>
<dbReference type="EMBL" id="JAFLNL010000010">
    <property type="protein sequence ID" value="MBO0355548.1"/>
    <property type="molecule type" value="Genomic_DNA"/>
</dbReference>
<keyword evidence="1" id="KW-0472">Membrane</keyword>
<dbReference type="Pfam" id="PF13858">
    <property type="entry name" value="DUF4199"/>
    <property type="match status" value="1"/>
</dbReference>
<feature type="transmembrane region" description="Helical" evidence="1">
    <location>
        <begin position="5"/>
        <end position="25"/>
    </location>
</feature>
<name>A0ABS3G811_9FLAO</name>
<evidence type="ECO:0000256" key="1">
    <source>
        <dbReference type="SAM" id="Phobius"/>
    </source>
</evidence>
<evidence type="ECO:0000313" key="3">
    <source>
        <dbReference type="Proteomes" id="UP000664044"/>
    </source>
</evidence>
<organism evidence="2 3">
    <name type="scientific">Flagellimonas aurea</name>
    <dbReference type="NCBI Taxonomy" id="2915619"/>
    <lineage>
        <taxon>Bacteria</taxon>
        <taxon>Pseudomonadati</taxon>
        <taxon>Bacteroidota</taxon>
        <taxon>Flavobacteriia</taxon>
        <taxon>Flavobacteriales</taxon>
        <taxon>Flavobacteriaceae</taxon>
        <taxon>Flagellimonas</taxon>
    </lineage>
</organism>
<proteinExistence type="predicted"/>
<sequence>MKKTVLRFGAYGAITICVLFMISWFVLDHLPMSTQEVMGYVSIVVSLSFVYFGIRHFRDKENDGKVSFKKALTIGILISLITALTFGLLDVLYTEVLNPDFMDDYYGEVVETMRANLPAAELDAQLAQLEAEREQFSNPFVSFTIMSATVFIIGCIVTLLSSLILQRK</sequence>
<keyword evidence="1" id="KW-0812">Transmembrane</keyword>
<keyword evidence="3" id="KW-1185">Reference proteome</keyword>
<dbReference type="RefSeq" id="WP_207035748.1">
    <property type="nucleotide sequence ID" value="NZ_JAFLNL010000010.1"/>
</dbReference>
<feature type="transmembrane region" description="Helical" evidence="1">
    <location>
        <begin position="74"/>
        <end position="93"/>
    </location>
</feature>
<dbReference type="InterPro" id="IPR025250">
    <property type="entry name" value="DUF4199"/>
</dbReference>
<dbReference type="Proteomes" id="UP000664044">
    <property type="component" value="Unassembled WGS sequence"/>
</dbReference>
<comment type="caution">
    <text evidence="2">The sequence shown here is derived from an EMBL/GenBank/DDBJ whole genome shotgun (WGS) entry which is preliminary data.</text>
</comment>
<feature type="transmembrane region" description="Helical" evidence="1">
    <location>
        <begin position="37"/>
        <end position="54"/>
    </location>
</feature>
<accession>A0ABS3G811</accession>
<protein>
    <submittedName>
        <fullName evidence="2">DUF4199 domain-containing protein</fullName>
    </submittedName>
</protein>
<feature type="transmembrane region" description="Helical" evidence="1">
    <location>
        <begin position="140"/>
        <end position="165"/>
    </location>
</feature>
<evidence type="ECO:0000313" key="2">
    <source>
        <dbReference type="EMBL" id="MBO0355548.1"/>
    </source>
</evidence>
<gene>
    <name evidence="2" type="ORF">J0656_16125</name>
</gene>
<reference evidence="2 3" key="1">
    <citation type="submission" date="2021-03" db="EMBL/GenBank/DDBJ databases">
        <title>Muricauda lutimaris sp. nov. and Muricauda ruestringensis sp. nov, two marine members of the Flavobacteriaceae isolated from deep sea sediments of Western Pacific.</title>
        <authorList>
            <person name="Zhao S."/>
            <person name="Liu R."/>
        </authorList>
    </citation>
    <scope>NUCLEOTIDE SEQUENCE [LARGE SCALE GENOMIC DNA]</scope>
    <source>
        <strain evidence="2 3">BC31-1-A7</strain>
    </source>
</reference>